<dbReference type="GO" id="GO:0012505">
    <property type="term" value="C:endomembrane system"/>
    <property type="evidence" value="ECO:0007669"/>
    <property type="project" value="TreeGrafter"/>
</dbReference>
<evidence type="ECO:0000256" key="4">
    <source>
        <dbReference type="ARBA" id="ARBA00022692"/>
    </source>
</evidence>
<feature type="transmembrane region" description="Helical" evidence="10">
    <location>
        <begin position="128"/>
        <end position="148"/>
    </location>
</feature>
<dbReference type="InterPro" id="IPR057290">
    <property type="entry name" value="CHX17_C"/>
</dbReference>
<dbReference type="PANTHER" id="PTHR32468">
    <property type="entry name" value="CATION/H + ANTIPORTER"/>
    <property type="match status" value="1"/>
</dbReference>
<evidence type="ECO:0000313" key="15">
    <source>
        <dbReference type="Proteomes" id="UP001163823"/>
    </source>
</evidence>
<comment type="caution">
    <text evidence="14">The sequence shown here is derived from an EMBL/GenBank/DDBJ whole genome shotgun (WGS) entry which is preliminary data.</text>
</comment>
<evidence type="ECO:0000256" key="1">
    <source>
        <dbReference type="ARBA" id="ARBA00004141"/>
    </source>
</evidence>
<dbReference type="InterPro" id="IPR057291">
    <property type="entry name" value="CHX17_2nd"/>
</dbReference>
<evidence type="ECO:0000313" key="14">
    <source>
        <dbReference type="EMBL" id="KAJ7963905.1"/>
    </source>
</evidence>
<accession>A0AAD7LT82</accession>
<feature type="transmembrane region" description="Helical" evidence="10">
    <location>
        <begin position="168"/>
        <end position="191"/>
    </location>
</feature>
<comment type="subcellular location">
    <subcellularLocation>
        <location evidence="1">Membrane</location>
        <topology evidence="1">Multi-pass membrane protein</topology>
    </subcellularLocation>
</comment>
<dbReference type="AlphaFoldDB" id="A0AAD7LT82"/>
<evidence type="ECO:0000256" key="8">
    <source>
        <dbReference type="ARBA" id="ARBA00023136"/>
    </source>
</evidence>
<sequence>MALPTALAIVLKNYIPLEANLLSALPYIVSSQSITAFPVIAVLLTELRILNTDIGRLSIAAAAFGDIIGVSLTAIGFSVLENKNGSAQTSVLILLSIIALLIGIIYILRPIILWMRNSTLEGKPVKDLYIFSIFVFVLVTGFLSEVIGQHYVLGPLVLGLVVPDGPPIGAALVTKLDAFVMGFFYPTYLAVSGLQTNVFEINFQVLWVVCVIILLGFLLQLAAVMLPARYYKMPMKDSFVLALIMNAKGVAELVLYNLWKGSESIPTIINILEVSYASHESTVAVTALFLEELVGRAGPVLVAHQPHHHSQTDTINSSNQIVNALKQYEHHNEGYASVQSFTSMTVYETMHDDVCQIAVNRRATIVIVPFHRKFGIDGGIESLNRAVQDMNIRILEKAPCSVGILIDRGILNGSRSILTSLSTYHVVVLYIGGADDAEALAYGARMAKHERVDLTVVRFLLFGSENTADRKRDRRQHPDRCLFEGLEQWSECPEPVVVGDMLASQDFGIKASVLVMQQQRIRGKLVNHNKHAIPNERDQLVHDVPFDDLPRGSWSISVDR</sequence>
<keyword evidence="5" id="KW-0630">Potassium</keyword>
<keyword evidence="2" id="KW-0813">Transport</keyword>
<keyword evidence="3" id="KW-0633">Potassium transport</keyword>
<evidence type="ECO:0000256" key="3">
    <source>
        <dbReference type="ARBA" id="ARBA00022538"/>
    </source>
</evidence>
<evidence type="ECO:0000259" key="11">
    <source>
        <dbReference type="Pfam" id="PF00999"/>
    </source>
</evidence>
<feature type="domain" description="Cation/H(+) antiporter central" evidence="12">
    <location>
        <begin position="287"/>
        <end position="410"/>
    </location>
</feature>
<evidence type="ECO:0000256" key="9">
    <source>
        <dbReference type="ARBA" id="ARBA00038341"/>
    </source>
</evidence>
<keyword evidence="6 10" id="KW-1133">Transmembrane helix</keyword>
<dbReference type="InterPro" id="IPR050794">
    <property type="entry name" value="CPA2_transporter"/>
</dbReference>
<dbReference type="GO" id="GO:0006885">
    <property type="term" value="P:regulation of pH"/>
    <property type="evidence" value="ECO:0007669"/>
    <property type="project" value="TreeGrafter"/>
</dbReference>
<evidence type="ECO:0000256" key="7">
    <source>
        <dbReference type="ARBA" id="ARBA00023065"/>
    </source>
</evidence>
<name>A0AAD7LT82_QUISA</name>
<keyword evidence="15" id="KW-1185">Reference proteome</keyword>
<dbReference type="KEGG" id="qsa:O6P43_013792"/>
<keyword evidence="7" id="KW-0406">Ion transport</keyword>
<dbReference type="InterPro" id="IPR038770">
    <property type="entry name" value="Na+/solute_symporter_sf"/>
</dbReference>
<evidence type="ECO:0000259" key="12">
    <source>
        <dbReference type="Pfam" id="PF23256"/>
    </source>
</evidence>
<feature type="transmembrane region" description="Helical" evidence="10">
    <location>
        <begin position="86"/>
        <end position="108"/>
    </location>
</feature>
<evidence type="ECO:0000256" key="6">
    <source>
        <dbReference type="ARBA" id="ARBA00022989"/>
    </source>
</evidence>
<evidence type="ECO:0000259" key="13">
    <source>
        <dbReference type="Pfam" id="PF23259"/>
    </source>
</evidence>
<keyword evidence="8 10" id="KW-0472">Membrane</keyword>
<evidence type="ECO:0000256" key="2">
    <source>
        <dbReference type="ARBA" id="ARBA00022448"/>
    </source>
</evidence>
<feature type="domain" description="Cation/H(+) antiporter C-terminal" evidence="13">
    <location>
        <begin position="425"/>
        <end position="465"/>
    </location>
</feature>
<evidence type="ECO:0000256" key="5">
    <source>
        <dbReference type="ARBA" id="ARBA00022958"/>
    </source>
</evidence>
<dbReference type="EMBL" id="JARAOO010000006">
    <property type="protein sequence ID" value="KAJ7963905.1"/>
    <property type="molecule type" value="Genomic_DNA"/>
</dbReference>
<dbReference type="PANTHER" id="PTHR32468:SF35">
    <property type="entry name" value="CATION_H+ EXCHANGER DOMAIN-CONTAINING PROTEIN"/>
    <property type="match status" value="1"/>
</dbReference>
<feature type="transmembrane region" description="Helical" evidence="10">
    <location>
        <begin position="57"/>
        <end position="80"/>
    </location>
</feature>
<feature type="domain" description="Cation/H+ exchanger transmembrane" evidence="11">
    <location>
        <begin position="6"/>
        <end position="273"/>
    </location>
</feature>
<dbReference type="GO" id="GO:1902600">
    <property type="term" value="P:proton transmembrane transport"/>
    <property type="evidence" value="ECO:0007669"/>
    <property type="project" value="InterPro"/>
</dbReference>
<keyword evidence="4 10" id="KW-0812">Transmembrane</keyword>
<dbReference type="Pfam" id="PF00999">
    <property type="entry name" value="Na_H_Exchanger"/>
    <property type="match status" value="1"/>
</dbReference>
<dbReference type="Pfam" id="PF23259">
    <property type="entry name" value="CHX17_C"/>
    <property type="match status" value="1"/>
</dbReference>
<dbReference type="Gene3D" id="1.20.1530.20">
    <property type="match status" value="1"/>
</dbReference>
<dbReference type="Pfam" id="PF23256">
    <property type="entry name" value="CHX17_2nd"/>
    <property type="match status" value="1"/>
</dbReference>
<evidence type="ECO:0000256" key="10">
    <source>
        <dbReference type="SAM" id="Phobius"/>
    </source>
</evidence>
<reference evidence="14" key="1">
    <citation type="journal article" date="2023" name="Science">
        <title>Elucidation of the pathway for biosynthesis of saponin adjuvants from the soapbark tree.</title>
        <authorList>
            <person name="Reed J."/>
            <person name="Orme A."/>
            <person name="El-Demerdash A."/>
            <person name="Owen C."/>
            <person name="Martin L.B.B."/>
            <person name="Misra R.C."/>
            <person name="Kikuchi S."/>
            <person name="Rejzek M."/>
            <person name="Martin A.C."/>
            <person name="Harkess A."/>
            <person name="Leebens-Mack J."/>
            <person name="Louveau T."/>
            <person name="Stephenson M.J."/>
            <person name="Osbourn A."/>
        </authorList>
    </citation>
    <scope>NUCLEOTIDE SEQUENCE</scope>
    <source>
        <strain evidence="14">S10</strain>
    </source>
</reference>
<comment type="similarity">
    <text evidence="9">Belongs to the monovalent cation:proton antiporter 2 (CPA2) transporter (TC 2.A.37) family. CHX (TC 2.A.37.4) subfamily.</text>
</comment>
<feature type="transmembrane region" description="Helical" evidence="10">
    <location>
        <begin position="203"/>
        <end position="226"/>
    </location>
</feature>
<protein>
    <submittedName>
        <fullName evidence="14">Cation/H(+) antiporter like</fullName>
    </submittedName>
</protein>
<gene>
    <name evidence="14" type="ORF">O6P43_013792</name>
</gene>
<dbReference type="GO" id="GO:0016020">
    <property type="term" value="C:membrane"/>
    <property type="evidence" value="ECO:0007669"/>
    <property type="project" value="UniProtKB-SubCell"/>
</dbReference>
<dbReference type="Proteomes" id="UP001163823">
    <property type="component" value="Chromosome 6"/>
</dbReference>
<proteinExistence type="inferred from homology"/>
<dbReference type="GO" id="GO:0015297">
    <property type="term" value="F:antiporter activity"/>
    <property type="evidence" value="ECO:0007669"/>
    <property type="project" value="InterPro"/>
</dbReference>
<dbReference type="GO" id="GO:0006813">
    <property type="term" value="P:potassium ion transport"/>
    <property type="evidence" value="ECO:0007669"/>
    <property type="project" value="UniProtKB-KW"/>
</dbReference>
<dbReference type="InterPro" id="IPR006153">
    <property type="entry name" value="Cation/H_exchanger_TM"/>
</dbReference>
<organism evidence="14 15">
    <name type="scientific">Quillaja saponaria</name>
    <name type="common">Soap bark tree</name>
    <dbReference type="NCBI Taxonomy" id="32244"/>
    <lineage>
        <taxon>Eukaryota</taxon>
        <taxon>Viridiplantae</taxon>
        <taxon>Streptophyta</taxon>
        <taxon>Embryophyta</taxon>
        <taxon>Tracheophyta</taxon>
        <taxon>Spermatophyta</taxon>
        <taxon>Magnoliopsida</taxon>
        <taxon>eudicotyledons</taxon>
        <taxon>Gunneridae</taxon>
        <taxon>Pentapetalae</taxon>
        <taxon>rosids</taxon>
        <taxon>fabids</taxon>
        <taxon>Fabales</taxon>
        <taxon>Quillajaceae</taxon>
        <taxon>Quillaja</taxon>
    </lineage>
</organism>
<feature type="transmembrane region" description="Helical" evidence="10">
    <location>
        <begin position="24"/>
        <end position="45"/>
    </location>
</feature>